<name>A0ABV8PZV5_9BACT</name>
<feature type="repeat" description="TPR" evidence="1">
    <location>
        <begin position="548"/>
        <end position="581"/>
    </location>
</feature>
<dbReference type="InterPro" id="IPR019734">
    <property type="entry name" value="TPR_rpt"/>
</dbReference>
<feature type="repeat" description="TPR" evidence="1">
    <location>
        <begin position="657"/>
        <end position="690"/>
    </location>
</feature>
<evidence type="ECO:0000313" key="3">
    <source>
        <dbReference type="EMBL" id="MFC4232760.1"/>
    </source>
</evidence>
<feature type="repeat" description="TPR" evidence="1">
    <location>
        <begin position="509"/>
        <end position="542"/>
    </location>
</feature>
<keyword evidence="2" id="KW-0732">Signal</keyword>
<dbReference type="Pfam" id="PF13174">
    <property type="entry name" value="TPR_6"/>
    <property type="match status" value="2"/>
</dbReference>
<evidence type="ECO:0000313" key="4">
    <source>
        <dbReference type="Proteomes" id="UP001595906"/>
    </source>
</evidence>
<dbReference type="Proteomes" id="UP001595906">
    <property type="component" value="Unassembled WGS sequence"/>
</dbReference>
<dbReference type="SMART" id="SM00028">
    <property type="entry name" value="TPR"/>
    <property type="match status" value="10"/>
</dbReference>
<feature type="chain" id="PRO_5046870952" evidence="2">
    <location>
        <begin position="22"/>
        <end position="1013"/>
    </location>
</feature>
<protein>
    <submittedName>
        <fullName evidence="3">Tetratricopeptide repeat protein</fullName>
    </submittedName>
</protein>
<dbReference type="SUPFAM" id="SSF48452">
    <property type="entry name" value="TPR-like"/>
    <property type="match status" value="6"/>
</dbReference>
<organism evidence="3 4">
    <name type="scientific">Parasediminibacterium paludis</name>
    <dbReference type="NCBI Taxonomy" id="908966"/>
    <lineage>
        <taxon>Bacteria</taxon>
        <taxon>Pseudomonadati</taxon>
        <taxon>Bacteroidota</taxon>
        <taxon>Chitinophagia</taxon>
        <taxon>Chitinophagales</taxon>
        <taxon>Chitinophagaceae</taxon>
        <taxon>Parasediminibacterium</taxon>
    </lineage>
</organism>
<dbReference type="Gene3D" id="1.25.40.10">
    <property type="entry name" value="Tetratricopeptide repeat domain"/>
    <property type="match status" value="7"/>
</dbReference>
<dbReference type="Pfam" id="PF13432">
    <property type="entry name" value="TPR_16"/>
    <property type="match status" value="3"/>
</dbReference>
<keyword evidence="4" id="KW-1185">Reference proteome</keyword>
<accession>A0ABV8PZV5</accession>
<dbReference type="InterPro" id="IPR011990">
    <property type="entry name" value="TPR-like_helical_dom_sf"/>
</dbReference>
<reference evidence="4" key="1">
    <citation type="journal article" date="2019" name="Int. J. Syst. Evol. Microbiol.">
        <title>The Global Catalogue of Microorganisms (GCM) 10K type strain sequencing project: providing services to taxonomists for standard genome sequencing and annotation.</title>
        <authorList>
            <consortium name="The Broad Institute Genomics Platform"/>
            <consortium name="The Broad Institute Genome Sequencing Center for Infectious Disease"/>
            <person name="Wu L."/>
            <person name="Ma J."/>
        </authorList>
    </citation>
    <scope>NUCLEOTIDE SEQUENCE [LARGE SCALE GENOMIC DNA]</scope>
    <source>
        <strain evidence="4">CECT 8010</strain>
    </source>
</reference>
<dbReference type="PROSITE" id="PS50005">
    <property type="entry name" value="TPR"/>
    <property type="match status" value="3"/>
</dbReference>
<gene>
    <name evidence="3" type="ORF">ACFOW1_12740</name>
</gene>
<feature type="signal peptide" evidence="2">
    <location>
        <begin position="1"/>
        <end position="21"/>
    </location>
</feature>
<sequence>MRRITILITFLLSTLLFSAQAQYTMVNNDVDAHFKLAKEYYLKEQYSLAYPIFKNLYNNGVANSNYSTTVNLETKFYYITCGLRLNDASAAPKASEFIALEHHEPRTQMMSFELGEYLYRQGNYTDALTYYTKAGIDNLSNSDVAAMKFHKAYALFTLKQFNEAKPLFNTIRQIPSDPNYIDANYYYGFISFYDKNYSDALAAFTVAESNANYVNVVPFYIAEIYYFNNQRDKAISYSETALNKGGQFYELQLKQLVGHLYFDKRQFAKAQPYLETYVNKTEKVSREDLYELSYCYYEAGTWKKSIEGFKQLGGKEDSLAQNSMYLLADAYLKTDQKLNARNAFLFCASNNSNPTQKEISSFSYAKLSYELGYTDIALKDLQQYLKDYPNTKNTQEARELLIAVLSNTSNFKEALALFESLPSQSDNVKKIYPRILYGRAVELINDQQIEKADALFNRILTLPYNNEQLPYTNFWKGEIAYRTGNLDDAIGYLTTYLKAPRTSGEVNITNARYNLGYCFLKRGDYSVAINYFQQVAGYAAATSAPIEQDAYIRTGDCYFMNKQYKQAIKVYEDALSQNWKSADYALFQKAVIAGASNKNADKIALMQQLIQRYPNSNLLADASLEVANSYLADEKFNEALAPLQTVLKDTKATALWPTAYLKTGVAYFNTNKNDEALSNFTTLVKQYPNAPESDEAIEYIRNIFIENQKPGDFVNFMQSNGKNITTNEADSLTYRSAYLRYEAKDFPSAKIGFIDYLARYPEGNNTIESNYFLAEINISNKDFNAALPYYNAVAAKAPNRYAERASLQSARIYYFDLKDYAKAQTFFAQLKTLATQQENRIEAMRGLLRCQYRSQQYKEALANAQDILQEKGAATDDKMMANLIVAKNAQADNQIDQATNAYKAVVALGKSEYSAEAQYRLAELLFLQAKYSEAEKAAFDVIKKVGSYEYWVTKSYLLLGDIYFKTNDLFNAEATFKSVSENANVAELKDEASNKLAQVIAEKDKTNKVANPQ</sequence>
<proteinExistence type="predicted"/>
<evidence type="ECO:0000256" key="2">
    <source>
        <dbReference type="SAM" id="SignalP"/>
    </source>
</evidence>
<dbReference type="PANTHER" id="PTHR12558:SF13">
    <property type="entry name" value="CELL DIVISION CYCLE PROTEIN 27 HOMOLOG"/>
    <property type="match status" value="1"/>
</dbReference>
<evidence type="ECO:0000256" key="1">
    <source>
        <dbReference type="PROSITE-ProRule" id="PRU00339"/>
    </source>
</evidence>
<comment type="caution">
    <text evidence="3">The sequence shown here is derived from an EMBL/GenBank/DDBJ whole genome shotgun (WGS) entry which is preliminary data.</text>
</comment>
<keyword evidence="1" id="KW-0802">TPR repeat</keyword>
<dbReference type="PANTHER" id="PTHR12558">
    <property type="entry name" value="CELL DIVISION CYCLE 16,23,27"/>
    <property type="match status" value="1"/>
</dbReference>
<dbReference type="RefSeq" id="WP_379014740.1">
    <property type="nucleotide sequence ID" value="NZ_JBHSDC010000027.1"/>
</dbReference>
<dbReference type="EMBL" id="JBHSDC010000027">
    <property type="protein sequence ID" value="MFC4232760.1"/>
    <property type="molecule type" value="Genomic_DNA"/>
</dbReference>